<comment type="similarity">
    <text evidence="1">Belongs to the 'phage' integrase family.</text>
</comment>
<dbReference type="InterPro" id="IPR002104">
    <property type="entry name" value="Integrase_catalytic"/>
</dbReference>
<comment type="caution">
    <text evidence="7">The sequence shown here is derived from an EMBL/GenBank/DDBJ whole genome shotgun (WGS) entry which is preliminary data.</text>
</comment>
<evidence type="ECO:0000313" key="7">
    <source>
        <dbReference type="EMBL" id="ORX05425.1"/>
    </source>
</evidence>
<evidence type="ECO:0000256" key="3">
    <source>
        <dbReference type="ARBA" id="ARBA00023172"/>
    </source>
</evidence>
<proteinExistence type="inferred from homology"/>
<dbReference type="InterPro" id="IPR011010">
    <property type="entry name" value="DNA_brk_join_enz"/>
</dbReference>
<protein>
    <submittedName>
        <fullName evidence="7">Integrase</fullName>
    </submittedName>
</protein>
<dbReference type="InterPro" id="IPR010998">
    <property type="entry name" value="Integrase_recombinase_N"/>
</dbReference>
<dbReference type="PROSITE" id="PS51900">
    <property type="entry name" value="CB"/>
    <property type="match status" value="1"/>
</dbReference>
<dbReference type="Proteomes" id="UP000193710">
    <property type="component" value="Unassembled WGS sequence"/>
</dbReference>
<dbReference type="InterPro" id="IPR050090">
    <property type="entry name" value="Tyrosine_recombinase_XerCD"/>
</dbReference>
<name>A0ABX3W749_9MYCO</name>
<dbReference type="InterPro" id="IPR044068">
    <property type="entry name" value="CB"/>
</dbReference>
<sequence>MGDRAYFVVWGSSAGLVDAETRFPRSTRLVSDSEQRVADGFPVVVDQDGFPVEEILGFFVARSYSARSTSAQYARVFARLCDFLEFRGARSLLDATQKDLSAYRVYRTQTAAQPISQYAFRVEATALRQFYSWAVESGRLRQSPVKKFSKVGRDNLSTNRIRHSKVRHVDGYLYDKWLEEAGCRSAGASVRSARERNIAAFKTLVSTGLRIQELASLLTLDIDNGQLLKHAMVVEMESITKYEINRNAIIPNYALTAIRKYRKLERPNVVLRHQRSLAGQLDGCFMVEYFDPGTRRVWGLWRGRRRQYLLHQVPVEMRLKAVIVSADRIVEPLCLFLSDSRGLGMTRSGWEGVFTATSEQLLRRYPADRQVRKVTPHDLRHTFAINYLRAAHQARAKAQGQSTFGDGPPLRDPLIDLQELLGHATSAQTLRYLRYVEDIDIAVAAAAPDSAVDANDDRAAAK</sequence>
<dbReference type="Pfam" id="PF00589">
    <property type="entry name" value="Phage_integrase"/>
    <property type="match status" value="1"/>
</dbReference>
<reference evidence="7 8" key="1">
    <citation type="submission" date="2016-01" db="EMBL/GenBank/DDBJ databases">
        <title>The new phylogeny of the genus Mycobacterium.</title>
        <authorList>
            <person name="Tarcisio F."/>
            <person name="Conor M."/>
            <person name="Antonella G."/>
            <person name="Elisabetta G."/>
            <person name="Giulia F.S."/>
            <person name="Sara T."/>
            <person name="Anna F."/>
            <person name="Clotilde B."/>
            <person name="Roberto B."/>
            <person name="Veronica D.S."/>
            <person name="Fabio R."/>
            <person name="Monica P."/>
            <person name="Olivier J."/>
            <person name="Enrico T."/>
            <person name="Nicola S."/>
        </authorList>
    </citation>
    <scope>NUCLEOTIDE SEQUENCE [LARGE SCALE GENOMIC DNA]</scope>
    <source>
        <strain evidence="7 8">DSM 44626</strain>
    </source>
</reference>
<dbReference type="PANTHER" id="PTHR30349:SF41">
    <property type="entry name" value="INTEGRASE_RECOMBINASE PROTEIN MJ0367-RELATED"/>
    <property type="match status" value="1"/>
</dbReference>
<keyword evidence="2 4" id="KW-0238">DNA-binding</keyword>
<keyword evidence="8" id="KW-1185">Reference proteome</keyword>
<dbReference type="EMBL" id="LQPY01000014">
    <property type="protein sequence ID" value="ORX05425.1"/>
    <property type="molecule type" value="Genomic_DNA"/>
</dbReference>
<gene>
    <name evidence="7" type="ORF">AWC29_11315</name>
</gene>
<evidence type="ECO:0000313" key="8">
    <source>
        <dbReference type="Proteomes" id="UP000193710"/>
    </source>
</evidence>
<keyword evidence="3" id="KW-0233">DNA recombination</keyword>
<evidence type="ECO:0000259" key="5">
    <source>
        <dbReference type="PROSITE" id="PS51898"/>
    </source>
</evidence>
<accession>A0ABX3W749</accession>
<dbReference type="InterPro" id="IPR013762">
    <property type="entry name" value="Integrase-like_cat_sf"/>
</dbReference>
<organism evidence="7 8">
    <name type="scientific">Mycobacterium triplex</name>
    <dbReference type="NCBI Taxonomy" id="47839"/>
    <lineage>
        <taxon>Bacteria</taxon>
        <taxon>Bacillati</taxon>
        <taxon>Actinomycetota</taxon>
        <taxon>Actinomycetes</taxon>
        <taxon>Mycobacteriales</taxon>
        <taxon>Mycobacteriaceae</taxon>
        <taxon>Mycobacterium</taxon>
        <taxon>Mycobacterium simiae complex</taxon>
    </lineage>
</organism>
<evidence type="ECO:0000256" key="4">
    <source>
        <dbReference type="PROSITE-ProRule" id="PRU01248"/>
    </source>
</evidence>
<evidence type="ECO:0000259" key="6">
    <source>
        <dbReference type="PROSITE" id="PS51900"/>
    </source>
</evidence>
<dbReference type="SUPFAM" id="SSF56349">
    <property type="entry name" value="DNA breaking-rejoining enzymes"/>
    <property type="match status" value="2"/>
</dbReference>
<dbReference type="Gene3D" id="1.10.150.130">
    <property type="match status" value="1"/>
</dbReference>
<evidence type="ECO:0000256" key="1">
    <source>
        <dbReference type="ARBA" id="ARBA00008857"/>
    </source>
</evidence>
<evidence type="ECO:0000256" key="2">
    <source>
        <dbReference type="ARBA" id="ARBA00023125"/>
    </source>
</evidence>
<feature type="domain" description="Tyr recombinase" evidence="5">
    <location>
        <begin position="173"/>
        <end position="445"/>
    </location>
</feature>
<dbReference type="CDD" id="cd00397">
    <property type="entry name" value="DNA_BRE_C"/>
    <property type="match status" value="1"/>
</dbReference>
<dbReference type="PANTHER" id="PTHR30349">
    <property type="entry name" value="PHAGE INTEGRASE-RELATED"/>
    <property type="match status" value="1"/>
</dbReference>
<feature type="domain" description="Core-binding (CB)" evidence="6">
    <location>
        <begin position="46"/>
        <end position="135"/>
    </location>
</feature>
<dbReference type="Gene3D" id="1.10.443.10">
    <property type="entry name" value="Intergrase catalytic core"/>
    <property type="match status" value="1"/>
</dbReference>
<dbReference type="PROSITE" id="PS51898">
    <property type="entry name" value="TYR_RECOMBINASE"/>
    <property type="match status" value="1"/>
</dbReference>